<dbReference type="Proteomes" id="UP001164746">
    <property type="component" value="Chromosome 5"/>
</dbReference>
<name>A0ABY7E5E9_MYAAR</name>
<evidence type="ECO:0000313" key="2">
    <source>
        <dbReference type="Proteomes" id="UP001164746"/>
    </source>
</evidence>
<evidence type="ECO:0000313" key="1">
    <source>
        <dbReference type="EMBL" id="WAR04404.1"/>
    </source>
</evidence>
<dbReference type="SUPFAM" id="SSF102645">
    <property type="entry name" value="CoaB-like"/>
    <property type="match status" value="1"/>
</dbReference>
<keyword evidence="2" id="KW-1185">Reference proteome</keyword>
<proteinExistence type="predicted"/>
<gene>
    <name evidence="1" type="ORF">MAR_019773</name>
</gene>
<feature type="non-terminal residue" evidence="1">
    <location>
        <position position="170"/>
    </location>
</feature>
<organism evidence="1 2">
    <name type="scientific">Mya arenaria</name>
    <name type="common">Soft-shell clam</name>
    <dbReference type="NCBI Taxonomy" id="6604"/>
    <lineage>
        <taxon>Eukaryota</taxon>
        <taxon>Metazoa</taxon>
        <taxon>Spiralia</taxon>
        <taxon>Lophotrochozoa</taxon>
        <taxon>Mollusca</taxon>
        <taxon>Bivalvia</taxon>
        <taxon>Autobranchia</taxon>
        <taxon>Heteroconchia</taxon>
        <taxon>Euheterodonta</taxon>
        <taxon>Imparidentia</taxon>
        <taxon>Neoheterodontei</taxon>
        <taxon>Myida</taxon>
        <taxon>Myoidea</taxon>
        <taxon>Myidae</taxon>
        <taxon>Mya</taxon>
    </lineage>
</organism>
<dbReference type="InterPro" id="IPR035929">
    <property type="entry name" value="CoaB-like_sf"/>
</dbReference>
<reference evidence="1" key="1">
    <citation type="submission" date="2022-11" db="EMBL/GenBank/DDBJ databases">
        <title>Centuries of genome instability and evolution in soft-shell clam transmissible cancer (bioRxiv).</title>
        <authorList>
            <person name="Hart S.F.M."/>
            <person name="Yonemitsu M.A."/>
            <person name="Giersch R.M."/>
            <person name="Beal B.F."/>
            <person name="Arriagada G."/>
            <person name="Davis B.W."/>
            <person name="Ostrander E.A."/>
            <person name="Goff S.P."/>
            <person name="Metzger M.J."/>
        </authorList>
    </citation>
    <scope>NUCLEOTIDE SEQUENCE</scope>
    <source>
        <strain evidence="1">MELC-2E11</strain>
        <tissue evidence="1">Siphon/mantle</tissue>
    </source>
</reference>
<protein>
    <submittedName>
        <fullName evidence="1">PPCS-like protein</fullName>
    </submittedName>
</protein>
<accession>A0ABY7E5E9</accession>
<sequence>RYFLDQGYAVIFLHRARSLQPFARHLPQTHLLDILQIQPDGCLQVREEESQKIAKVVERYHSVMREGRLLLPEHKIQSSNGPLQLSLELVPKMLEALVKHWLQEAYIVSFKLVIGNILTTRKHSVVMVTQNGEESIQLNSGEITAGVEIETKIVENIVTRYNKFCEEQSH</sequence>
<dbReference type="EMBL" id="CP111016">
    <property type="protein sequence ID" value="WAR04404.1"/>
    <property type="molecule type" value="Genomic_DNA"/>
</dbReference>
<dbReference type="Gene3D" id="3.40.50.10300">
    <property type="entry name" value="CoaB-like"/>
    <property type="match status" value="3"/>
</dbReference>